<proteinExistence type="predicted"/>
<evidence type="ECO:0000256" key="4">
    <source>
        <dbReference type="ARBA" id="ARBA00023163"/>
    </source>
</evidence>
<dbReference type="RefSeq" id="WP_002364610.1">
    <property type="nucleotide sequence ID" value="NZ_GL454433.1"/>
</dbReference>
<dbReference type="Pfam" id="PF00874">
    <property type="entry name" value="PRD"/>
    <property type="match status" value="1"/>
</dbReference>
<dbReference type="GO" id="GO:0006355">
    <property type="term" value="P:regulation of DNA-templated transcription"/>
    <property type="evidence" value="ECO:0007669"/>
    <property type="project" value="InterPro"/>
</dbReference>
<gene>
    <name evidence="8" type="ORF">HMPREF9498_01019</name>
</gene>
<evidence type="ECO:0000256" key="2">
    <source>
        <dbReference type="ARBA" id="ARBA00022737"/>
    </source>
</evidence>
<dbReference type="InterPro" id="IPR013196">
    <property type="entry name" value="HTH_11"/>
</dbReference>
<dbReference type="CDD" id="cd05568">
    <property type="entry name" value="PTS_IIB_bgl_like"/>
    <property type="match status" value="1"/>
</dbReference>
<dbReference type="Gene3D" id="3.40.50.2300">
    <property type="match status" value="1"/>
</dbReference>
<evidence type="ECO:0000259" key="6">
    <source>
        <dbReference type="PROSITE" id="PS51099"/>
    </source>
</evidence>
<dbReference type="InterPro" id="IPR011608">
    <property type="entry name" value="PRD"/>
</dbReference>
<name>A0A125W7T5_ENTFL</name>
<dbReference type="HOGENOM" id="CLU_013442_5_3_9"/>
<dbReference type="InterPro" id="IPR013011">
    <property type="entry name" value="PTS_EIIB_2"/>
</dbReference>
<dbReference type="Pfam" id="PF00359">
    <property type="entry name" value="PTS_EIIA_2"/>
    <property type="match status" value="1"/>
</dbReference>
<feature type="domain" description="PTS EIIA type-2" evidence="5">
    <location>
        <begin position="469"/>
        <end position="616"/>
    </location>
</feature>
<accession>A0A125W7T5</accession>
<keyword evidence="2" id="KW-0677">Repeat</keyword>
<dbReference type="InterPro" id="IPR036390">
    <property type="entry name" value="WH_DNA-bd_sf"/>
</dbReference>
<evidence type="ECO:0000313" key="9">
    <source>
        <dbReference type="Proteomes" id="UP000004846"/>
    </source>
</evidence>
<sequence>MTLVNRWYQVIKLLVDHKGMSLQELQEKLAASPQTVRKNIDTLNDELIGIAQIIQKENLFQLEINNFEGFEEVLSGRLKRESDFNSSSKRVSYIIKRLIEEDQFISTYDLSEELAVSRGTVNKDIKRMKELIAPWQVAVVGTPNRGIHLEGKEFDLRLLHVNYVQEYFEEQFLHETTKQMIQKIIKETRLAKQDSFLLRRVVSIVLQRVLAGKLITELPPEYVDYVRHNEQIEELMYHLEITYNVTLSQWERSFISFPFNINTNHIRNSLLADEGLLADYFQKMMKKIHHSVVVEFDEDFLFSEMKDHLRNVMNRLVFHVECHDLFYGEIERQYPLAYELAKIGLQELGRLLNRCVPTVEFGYLALYFELALRGNYEAGAKKEIAVICSTGHGTALIIQRQLEKVLGPDVQIAHFSEEEAERRELNQYFAIFTTIPLKNIRPQTPMIHLTNLFNDTWLRNEWQRAKEIRSVESQNIHMTYQLLENTQGYRANIQKMVADLEAEKLVDPQFIERIFTREDQQTTIFESGIAFPHTINQALPTIILSIGVFEESLVTPEGKVDVILLLGIPEELTATVEAELLQLYDRLFTIAGDERLRNELRKQRDVLAVKEWMQRKGIII</sequence>
<dbReference type="SUPFAM" id="SSF63520">
    <property type="entry name" value="PTS-regulatory domain, PRD"/>
    <property type="match status" value="1"/>
</dbReference>
<keyword evidence="3" id="KW-0805">Transcription regulation</keyword>
<dbReference type="PROSITE" id="PS51372">
    <property type="entry name" value="PRD_2"/>
    <property type="match status" value="1"/>
</dbReference>
<dbReference type="Proteomes" id="UP000004846">
    <property type="component" value="Unassembled WGS sequence"/>
</dbReference>
<dbReference type="InterPro" id="IPR036095">
    <property type="entry name" value="PTS_EIIB-like_sf"/>
</dbReference>
<dbReference type="InterPro" id="IPR036388">
    <property type="entry name" value="WH-like_DNA-bd_sf"/>
</dbReference>
<dbReference type="PANTHER" id="PTHR30185:SF18">
    <property type="entry name" value="TRANSCRIPTIONAL REGULATOR MTLR"/>
    <property type="match status" value="1"/>
</dbReference>
<evidence type="ECO:0000259" key="5">
    <source>
        <dbReference type="PROSITE" id="PS51094"/>
    </source>
</evidence>
<dbReference type="PROSITE" id="PS51099">
    <property type="entry name" value="PTS_EIIB_TYPE_2"/>
    <property type="match status" value="1"/>
</dbReference>
<dbReference type="SUPFAM" id="SSF46785">
    <property type="entry name" value="Winged helix' DNA-binding domain"/>
    <property type="match status" value="2"/>
</dbReference>
<evidence type="ECO:0000313" key="8">
    <source>
        <dbReference type="EMBL" id="EFM83354.1"/>
    </source>
</evidence>
<dbReference type="GO" id="GO:0008982">
    <property type="term" value="F:protein-N(PI)-phosphohistidine-sugar phosphotransferase activity"/>
    <property type="evidence" value="ECO:0007669"/>
    <property type="project" value="InterPro"/>
</dbReference>
<dbReference type="Gene3D" id="1.10.10.10">
    <property type="entry name" value="Winged helix-like DNA-binding domain superfamily/Winged helix DNA-binding domain"/>
    <property type="match status" value="1"/>
</dbReference>
<evidence type="ECO:0000256" key="3">
    <source>
        <dbReference type="ARBA" id="ARBA00023015"/>
    </source>
</evidence>
<dbReference type="PROSITE" id="PS51094">
    <property type="entry name" value="PTS_EIIA_TYPE_2"/>
    <property type="match status" value="1"/>
</dbReference>
<keyword evidence="4" id="KW-0804">Transcription</keyword>
<feature type="domain" description="PTS EIIB type-2" evidence="6">
    <location>
        <begin position="382"/>
        <end position="470"/>
    </location>
</feature>
<dbReference type="Pfam" id="PF08279">
    <property type="entry name" value="HTH_11"/>
    <property type="match status" value="2"/>
</dbReference>
<comment type="caution">
    <text evidence="8">The sequence shown here is derived from an EMBL/GenBank/DDBJ whole genome shotgun (WGS) entry which is preliminary data.</text>
</comment>
<dbReference type="GO" id="GO:0009401">
    <property type="term" value="P:phosphoenolpyruvate-dependent sugar phosphotransferase system"/>
    <property type="evidence" value="ECO:0007669"/>
    <property type="project" value="InterPro"/>
</dbReference>
<organism evidence="8 9">
    <name type="scientific">Enterococcus faecalis TX4248</name>
    <dbReference type="NCBI Taxonomy" id="749495"/>
    <lineage>
        <taxon>Bacteria</taxon>
        <taxon>Bacillati</taxon>
        <taxon>Bacillota</taxon>
        <taxon>Bacilli</taxon>
        <taxon>Lactobacillales</taxon>
        <taxon>Enterococcaceae</taxon>
        <taxon>Enterococcus</taxon>
    </lineage>
</organism>
<dbReference type="Gene3D" id="1.10.1790.10">
    <property type="entry name" value="PRD domain"/>
    <property type="match status" value="1"/>
</dbReference>
<dbReference type="InterPro" id="IPR036634">
    <property type="entry name" value="PRD_sf"/>
</dbReference>
<dbReference type="Gene3D" id="3.40.930.10">
    <property type="entry name" value="Mannitol-specific EII, Chain A"/>
    <property type="match status" value="1"/>
</dbReference>
<dbReference type="AlphaFoldDB" id="A0A125W7T5"/>
<dbReference type="InterPro" id="IPR002178">
    <property type="entry name" value="PTS_EIIA_type-2_dom"/>
</dbReference>
<reference evidence="8 9" key="1">
    <citation type="submission" date="2010-07" db="EMBL/GenBank/DDBJ databases">
        <authorList>
            <person name="Sid Ahmed O."/>
        </authorList>
    </citation>
    <scope>NUCLEOTIDE SEQUENCE [LARGE SCALE GENOMIC DNA]</scope>
    <source>
        <strain evidence="8 9">TX4248</strain>
    </source>
</reference>
<dbReference type="SUPFAM" id="SSF52794">
    <property type="entry name" value="PTS system IIB component-like"/>
    <property type="match status" value="1"/>
</dbReference>
<dbReference type="EMBL" id="AEBR01000028">
    <property type="protein sequence ID" value="EFM83354.1"/>
    <property type="molecule type" value="Genomic_DNA"/>
</dbReference>
<keyword evidence="1" id="KW-0808">Transferase</keyword>
<feature type="domain" description="PRD" evidence="7">
    <location>
        <begin position="272"/>
        <end position="378"/>
    </location>
</feature>
<dbReference type="InterPro" id="IPR050661">
    <property type="entry name" value="BglG_antiterminators"/>
</dbReference>
<evidence type="ECO:0000256" key="1">
    <source>
        <dbReference type="ARBA" id="ARBA00022679"/>
    </source>
</evidence>
<evidence type="ECO:0000259" key="7">
    <source>
        <dbReference type="PROSITE" id="PS51372"/>
    </source>
</evidence>
<dbReference type="PANTHER" id="PTHR30185">
    <property type="entry name" value="CRYPTIC BETA-GLUCOSIDE BGL OPERON ANTITERMINATOR"/>
    <property type="match status" value="1"/>
</dbReference>
<protein>
    <submittedName>
        <fullName evidence="8">HTH domain protein</fullName>
    </submittedName>
</protein>
<dbReference type="InterPro" id="IPR016152">
    <property type="entry name" value="PTrfase/Anion_transptr"/>
</dbReference>
<dbReference type="SUPFAM" id="SSF55804">
    <property type="entry name" value="Phoshotransferase/anion transport protein"/>
    <property type="match status" value="1"/>
</dbReference>